<dbReference type="Pfam" id="PF00089">
    <property type="entry name" value="Trypsin"/>
    <property type="match status" value="1"/>
</dbReference>
<dbReference type="InterPro" id="IPR018114">
    <property type="entry name" value="TRYPSIN_HIS"/>
</dbReference>
<keyword evidence="3" id="KW-0378">Hydrolase</keyword>
<evidence type="ECO:0000256" key="2">
    <source>
        <dbReference type="ARBA" id="ARBA00024195"/>
    </source>
</evidence>
<name>A0A1W7R9J1_9SCOR</name>
<dbReference type="InterPro" id="IPR043504">
    <property type="entry name" value="Peptidase_S1_PA_chymotrypsin"/>
</dbReference>
<dbReference type="CDD" id="cd00190">
    <property type="entry name" value="Tryp_SPc"/>
    <property type="match status" value="1"/>
</dbReference>
<evidence type="ECO:0000256" key="4">
    <source>
        <dbReference type="SAM" id="SignalP"/>
    </source>
</evidence>
<dbReference type="PROSITE" id="PS00135">
    <property type="entry name" value="TRYPSIN_SER"/>
    <property type="match status" value="1"/>
</dbReference>
<keyword evidence="3" id="KW-0720">Serine protease</keyword>
<dbReference type="SUPFAM" id="SSF50494">
    <property type="entry name" value="Trypsin-like serine proteases"/>
    <property type="match status" value="1"/>
</dbReference>
<evidence type="ECO:0000313" key="6">
    <source>
        <dbReference type="EMBL" id="JAV47807.1"/>
    </source>
</evidence>
<dbReference type="GO" id="GO:0004252">
    <property type="term" value="F:serine-type endopeptidase activity"/>
    <property type="evidence" value="ECO:0007669"/>
    <property type="project" value="InterPro"/>
</dbReference>
<feature type="chain" id="PRO_5012190724" evidence="4">
    <location>
        <begin position="18"/>
        <end position="264"/>
    </location>
</feature>
<feature type="domain" description="Peptidase S1" evidence="5">
    <location>
        <begin position="26"/>
        <end position="257"/>
    </location>
</feature>
<dbReference type="InterPro" id="IPR051487">
    <property type="entry name" value="Ser/Thr_Proteases_Immune/Dev"/>
</dbReference>
<dbReference type="PRINTS" id="PR00722">
    <property type="entry name" value="CHYMOTRYPSIN"/>
</dbReference>
<dbReference type="InterPro" id="IPR001254">
    <property type="entry name" value="Trypsin_dom"/>
</dbReference>
<dbReference type="AlphaFoldDB" id="A0A1W7R9J1"/>
<dbReference type="InterPro" id="IPR033116">
    <property type="entry name" value="TRYPSIN_SER"/>
</dbReference>
<proteinExistence type="inferred from homology"/>
<evidence type="ECO:0000256" key="3">
    <source>
        <dbReference type="RuleBase" id="RU363034"/>
    </source>
</evidence>
<feature type="signal peptide" evidence="4">
    <location>
        <begin position="1"/>
        <end position="17"/>
    </location>
</feature>
<dbReference type="PANTHER" id="PTHR24256">
    <property type="entry name" value="TRYPTASE-RELATED"/>
    <property type="match status" value="1"/>
</dbReference>
<dbReference type="FunFam" id="2.40.10.10:FF:000068">
    <property type="entry name" value="transmembrane protease serine 2"/>
    <property type="match status" value="1"/>
</dbReference>
<reference evidence="6" key="1">
    <citation type="submission" date="2016-11" db="EMBL/GenBank/DDBJ databases">
        <title>Venom-gland transcriptomics and venom proteomics of the black-back scorpion (Hadrurus spadix) reveal detectability challenges and an unexplored realm of animal toxin diversity.</title>
        <authorList>
            <person name="Rokyta D.R."/>
            <person name="Ward M.J."/>
        </authorList>
    </citation>
    <scope>NUCLEOTIDE SEQUENCE</scope>
    <source>
        <tissue evidence="6">Venom gland</tissue>
    </source>
</reference>
<evidence type="ECO:0000259" key="5">
    <source>
        <dbReference type="PROSITE" id="PS50240"/>
    </source>
</evidence>
<sequence length="264" mass="29592">MYLVLFICVILLSPVRLIPVKDESRIYGGREAKEGEFPWMVFIRLADELNCSGFLISTSYLVTAAHCMTGRSVKSMVGVVGSTDREHDTLEFQHYIIHPDYNETTQESDVAVLKFQTPLQLTNLIKPICLGKRNSFFQPGNSVLQMGWGRDRINSAIVSKKLKVLESGSIISETYCATFFTDMDFSLEGRICLMNSEVEGVCEGDSGGPLVYKDENNYIAIGSDSVGFYIFCNVTNLYPEIFTDIGYYADWIVTVVDEPVCVIE</sequence>
<dbReference type="PROSITE" id="PS00134">
    <property type="entry name" value="TRYPSIN_HIS"/>
    <property type="match status" value="1"/>
</dbReference>
<keyword evidence="3" id="KW-0645">Protease</keyword>
<dbReference type="InterPro" id="IPR009003">
    <property type="entry name" value="Peptidase_S1_PA"/>
</dbReference>
<keyword evidence="1" id="KW-1015">Disulfide bond</keyword>
<dbReference type="SMART" id="SM00020">
    <property type="entry name" value="Tryp_SPc"/>
    <property type="match status" value="1"/>
</dbReference>
<dbReference type="Gene3D" id="2.40.10.10">
    <property type="entry name" value="Trypsin-like serine proteases"/>
    <property type="match status" value="1"/>
</dbReference>
<evidence type="ECO:0000256" key="1">
    <source>
        <dbReference type="ARBA" id="ARBA00023157"/>
    </source>
</evidence>
<dbReference type="GO" id="GO:0006508">
    <property type="term" value="P:proteolysis"/>
    <property type="evidence" value="ECO:0007669"/>
    <property type="project" value="UniProtKB-KW"/>
</dbReference>
<keyword evidence="4" id="KW-0732">Signal</keyword>
<dbReference type="InterPro" id="IPR001314">
    <property type="entry name" value="Peptidase_S1A"/>
</dbReference>
<comment type="similarity">
    <text evidence="2">Belongs to the peptidase S1 family. CLIP subfamily.</text>
</comment>
<organism evidence="6">
    <name type="scientific">Hadrurus spadix</name>
    <dbReference type="NCBI Taxonomy" id="141984"/>
    <lineage>
        <taxon>Eukaryota</taxon>
        <taxon>Metazoa</taxon>
        <taxon>Ecdysozoa</taxon>
        <taxon>Arthropoda</taxon>
        <taxon>Chelicerata</taxon>
        <taxon>Arachnida</taxon>
        <taxon>Scorpiones</taxon>
        <taxon>Iurida</taxon>
        <taxon>Iuroidea</taxon>
        <taxon>Hadrurus</taxon>
    </lineage>
</organism>
<dbReference type="EMBL" id="GFAH01000582">
    <property type="protein sequence ID" value="JAV47807.1"/>
    <property type="molecule type" value="Transcribed_RNA"/>
</dbReference>
<dbReference type="PROSITE" id="PS50240">
    <property type="entry name" value="TRYPSIN_DOM"/>
    <property type="match status" value="1"/>
</dbReference>
<accession>A0A1W7R9J1</accession>
<protein>
    <submittedName>
        <fullName evidence="6">Serine proteinase</fullName>
    </submittedName>
</protein>